<dbReference type="GO" id="GO:0005886">
    <property type="term" value="C:plasma membrane"/>
    <property type="evidence" value="ECO:0007669"/>
    <property type="project" value="TreeGrafter"/>
</dbReference>
<evidence type="ECO:0000256" key="3">
    <source>
        <dbReference type="ARBA" id="ARBA00022741"/>
    </source>
</evidence>
<sequence>MTPLIELRGIGKRYGTGEAAFVALHDIDLTINEGEFVAIMGPSGSGKSTVMNIIGALDRPSWGEYLFSGLHVEKLSTDERALLRRKFLGFVFQGFNLLARTTALENVELPLLYRGLPGRERRELAMAALERVGLANWAHHTPAELSGGQQQRVAIARAIVIRPKLLLADEPTGSLDSARSVEIMELLSELNAEDGITVALVTHEPDMAEYAHRHIVFKDGHLIRDDHRRTA</sequence>
<evidence type="ECO:0000256" key="1">
    <source>
        <dbReference type="ARBA" id="ARBA00022448"/>
    </source>
</evidence>
<reference evidence="9 10" key="1">
    <citation type="journal article" date="2018" name="Int. J. Syst. Evol. Microbiol.">
        <title>Mesosutterella multiformis gen. nov., sp. nov., a member of the family Sutterellaceae and Sutterella megalosphaeroides sp. nov., isolated from human faeces.</title>
        <authorList>
            <person name="Sakamoto M."/>
            <person name="Ikeyama N."/>
            <person name="Kunihiro T."/>
            <person name="Iino T."/>
            <person name="Yuki M."/>
            <person name="Ohkuma M."/>
        </authorList>
    </citation>
    <scope>NUCLEOTIDE SEQUENCE [LARGE SCALE GENOMIC DNA]</scope>
    <source>
        <strain evidence="9 10">6FBBBH3</strain>
    </source>
</reference>
<dbReference type="SMART" id="SM00382">
    <property type="entry name" value="AAA"/>
    <property type="match status" value="1"/>
</dbReference>
<proteinExistence type="inferred from homology"/>
<dbReference type="PANTHER" id="PTHR24220:SF86">
    <property type="entry name" value="ABC TRANSPORTER ABCH.1"/>
    <property type="match status" value="1"/>
</dbReference>
<dbReference type="GO" id="GO:0098796">
    <property type="term" value="C:membrane protein complex"/>
    <property type="evidence" value="ECO:0007669"/>
    <property type="project" value="UniProtKB-ARBA"/>
</dbReference>
<dbReference type="RefSeq" id="WP_120175845.1">
    <property type="nucleotide sequence ID" value="NZ_AP018786.1"/>
</dbReference>
<evidence type="ECO:0000256" key="5">
    <source>
        <dbReference type="ARBA" id="ARBA00022989"/>
    </source>
</evidence>
<evidence type="ECO:0000256" key="6">
    <source>
        <dbReference type="ARBA" id="ARBA00023251"/>
    </source>
</evidence>
<dbReference type="KEGG" id="sutt:SUTMEG_00670"/>
<evidence type="ECO:0000259" key="8">
    <source>
        <dbReference type="PROSITE" id="PS50893"/>
    </source>
</evidence>
<dbReference type="GO" id="GO:0005524">
    <property type="term" value="F:ATP binding"/>
    <property type="evidence" value="ECO:0007669"/>
    <property type="project" value="UniProtKB-KW"/>
</dbReference>
<keyword evidence="2" id="KW-1003">Cell membrane</keyword>
<evidence type="ECO:0000256" key="4">
    <source>
        <dbReference type="ARBA" id="ARBA00022840"/>
    </source>
</evidence>
<dbReference type="InterPro" id="IPR003439">
    <property type="entry name" value="ABC_transporter-like_ATP-bd"/>
</dbReference>
<evidence type="ECO:0000256" key="7">
    <source>
        <dbReference type="ARBA" id="ARBA00038388"/>
    </source>
</evidence>
<keyword evidence="4 9" id="KW-0067">ATP-binding</keyword>
<dbReference type="GO" id="GO:0022857">
    <property type="term" value="F:transmembrane transporter activity"/>
    <property type="evidence" value="ECO:0007669"/>
    <property type="project" value="TreeGrafter"/>
</dbReference>
<accession>A0A2Z6IC19</accession>
<dbReference type="InterPro" id="IPR017871">
    <property type="entry name" value="ABC_transporter-like_CS"/>
</dbReference>
<keyword evidence="10" id="KW-1185">Reference proteome</keyword>
<dbReference type="PROSITE" id="PS50893">
    <property type="entry name" value="ABC_TRANSPORTER_2"/>
    <property type="match status" value="1"/>
</dbReference>
<dbReference type="FunFam" id="3.40.50.300:FF:000032">
    <property type="entry name" value="Export ABC transporter ATP-binding protein"/>
    <property type="match status" value="1"/>
</dbReference>
<dbReference type="PROSITE" id="PS00211">
    <property type="entry name" value="ABC_TRANSPORTER_1"/>
    <property type="match status" value="1"/>
</dbReference>
<dbReference type="EMBL" id="AP018786">
    <property type="protein sequence ID" value="BBF22176.1"/>
    <property type="molecule type" value="Genomic_DNA"/>
</dbReference>
<dbReference type="SUPFAM" id="SSF52540">
    <property type="entry name" value="P-loop containing nucleoside triphosphate hydrolases"/>
    <property type="match status" value="1"/>
</dbReference>
<dbReference type="InterPro" id="IPR015854">
    <property type="entry name" value="ABC_transpr_LolD-like"/>
</dbReference>
<keyword evidence="5" id="KW-0812">Transmembrane</keyword>
<dbReference type="InterPro" id="IPR003593">
    <property type="entry name" value="AAA+_ATPase"/>
</dbReference>
<keyword evidence="3" id="KW-0547">Nucleotide-binding</keyword>
<dbReference type="Gene3D" id="3.40.50.300">
    <property type="entry name" value="P-loop containing nucleotide triphosphate hydrolases"/>
    <property type="match status" value="1"/>
</dbReference>
<dbReference type="AlphaFoldDB" id="A0A2Z6IC19"/>
<dbReference type="InterPro" id="IPR017911">
    <property type="entry name" value="MacB-like_ATP-bd"/>
</dbReference>
<dbReference type="GO" id="GO:0016887">
    <property type="term" value="F:ATP hydrolysis activity"/>
    <property type="evidence" value="ECO:0007669"/>
    <property type="project" value="InterPro"/>
</dbReference>
<organism evidence="9 10">
    <name type="scientific">Sutterella megalosphaeroides</name>
    <dbReference type="NCBI Taxonomy" id="2494234"/>
    <lineage>
        <taxon>Bacteria</taxon>
        <taxon>Pseudomonadati</taxon>
        <taxon>Pseudomonadota</taxon>
        <taxon>Betaproteobacteria</taxon>
        <taxon>Burkholderiales</taxon>
        <taxon>Sutterellaceae</taxon>
        <taxon>Sutterella</taxon>
    </lineage>
</organism>
<dbReference type="Proteomes" id="UP000271003">
    <property type="component" value="Chromosome"/>
</dbReference>
<keyword evidence="1" id="KW-0813">Transport</keyword>
<dbReference type="InterPro" id="IPR027417">
    <property type="entry name" value="P-loop_NTPase"/>
</dbReference>
<comment type="similarity">
    <text evidence="7">Belongs to the ABC transporter superfamily. Macrolide exporter (TC 3.A.1.122) family.</text>
</comment>
<dbReference type="PANTHER" id="PTHR24220">
    <property type="entry name" value="IMPORT ATP-BINDING PROTEIN"/>
    <property type="match status" value="1"/>
</dbReference>
<name>A0A2Z6IC19_9BURK</name>
<dbReference type="GO" id="GO:0046677">
    <property type="term" value="P:response to antibiotic"/>
    <property type="evidence" value="ECO:0007669"/>
    <property type="project" value="UniProtKB-KW"/>
</dbReference>
<keyword evidence="6" id="KW-0046">Antibiotic resistance</keyword>
<gene>
    <name evidence="9" type="ORF">SUTMEG_00670</name>
</gene>
<evidence type="ECO:0000256" key="2">
    <source>
        <dbReference type="ARBA" id="ARBA00022475"/>
    </source>
</evidence>
<keyword evidence="5" id="KW-1133">Transmembrane helix</keyword>
<feature type="domain" description="ABC transporter" evidence="8">
    <location>
        <begin position="5"/>
        <end position="231"/>
    </location>
</feature>
<evidence type="ECO:0000313" key="10">
    <source>
        <dbReference type="Proteomes" id="UP000271003"/>
    </source>
</evidence>
<keyword evidence="5" id="KW-0472">Membrane</keyword>
<protein>
    <submittedName>
        <fullName evidence="9">Macrolide ABC transporter ATP-binding protein</fullName>
    </submittedName>
</protein>
<dbReference type="CDD" id="cd03255">
    <property type="entry name" value="ABC_MJ0796_LolCDE_FtsE"/>
    <property type="match status" value="1"/>
</dbReference>
<dbReference type="OrthoDB" id="9802264at2"/>
<evidence type="ECO:0000313" key="9">
    <source>
        <dbReference type="EMBL" id="BBF22176.1"/>
    </source>
</evidence>
<dbReference type="Pfam" id="PF00005">
    <property type="entry name" value="ABC_tran"/>
    <property type="match status" value="1"/>
</dbReference>